<keyword evidence="2" id="KW-1185">Reference proteome</keyword>
<organism evidence="1 2">
    <name type="scientific">Mycena metata</name>
    <dbReference type="NCBI Taxonomy" id="1033252"/>
    <lineage>
        <taxon>Eukaryota</taxon>
        <taxon>Fungi</taxon>
        <taxon>Dikarya</taxon>
        <taxon>Basidiomycota</taxon>
        <taxon>Agaricomycotina</taxon>
        <taxon>Agaricomycetes</taxon>
        <taxon>Agaricomycetidae</taxon>
        <taxon>Agaricales</taxon>
        <taxon>Marasmiineae</taxon>
        <taxon>Mycenaceae</taxon>
        <taxon>Mycena</taxon>
    </lineage>
</organism>
<evidence type="ECO:0000313" key="1">
    <source>
        <dbReference type="EMBL" id="KAJ7734637.1"/>
    </source>
</evidence>
<dbReference type="EMBL" id="JARKIB010000131">
    <property type="protein sequence ID" value="KAJ7734637.1"/>
    <property type="molecule type" value="Genomic_DNA"/>
</dbReference>
<proteinExistence type="predicted"/>
<name>A0AAD7MX55_9AGAR</name>
<dbReference type="Proteomes" id="UP001215598">
    <property type="component" value="Unassembled WGS sequence"/>
</dbReference>
<dbReference type="InterPro" id="IPR036537">
    <property type="entry name" value="Adaptor_Cbl_N_dom_sf"/>
</dbReference>
<comment type="caution">
    <text evidence="1">The sequence shown here is derived from an EMBL/GenBank/DDBJ whole genome shotgun (WGS) entry which is preliminary data.</text>
</comment>
<dbReference type="InterPro" id="IPR059179">
    <property type="entry name" value="MLKL-like_MCAfunc"/>
</dbReference>
<accession>A0AAD7MX55</accession>
<dbReference type="CDD" id="cd21037">
    <property type="entry name" value="MLKL_NTD"/>
    <property type="match status" value="1"/>
</dbReference>
<dbReference type="AlphaFoldDB" id="A0AAD7MX55"/>
<sequence>MSTSGTQPPSSVRNRTMMDALDSTVLPALSLAKAGVTGIGLPGVEPIVNSVLELGKMALTMKENKEDLSRLEKRLKDLIAIDASAANEDLKRQLVELSGNLTPIAVECKSLAEKRGIKQFFKSKEYKEKIQGIKNLIALHIREFTFYGNISIQKTVEDMRWNGIDETGTIHTLASQTHLMQIRHIALNVSALIELIWRPSFGRILAECCRLGSSGSG</sequence>
<evidence type="ECO:0000313" key="2">
    <source>
        <dbReference type="Proteomes" id="UP001215598"/>
    </source>
</evidence>
<reference evidence="1" key="1">
    <citation type="submission" date="2023-03" db="EMBL/GenBank/DDBJ databases">
        <title>Massive genome expansion in bonnet fungi (Mycena s.s.) driven by repeated elements and novel gene families across ecological guilds.</title>
        <authorList>
            <consortium name="Lawrence Berkeley National Laboratory"/>
            <person name="Harder C.B."/>
            <person name="Miyauchi S."/>
            <person name="Viragh M."/>
            <person name="Kuo A."/>
            <person name="Thoen E."/>
            <person name="Andreopoulos B."/>
            <person name="Lu D."/>
            <person name="Skrede I."/>
            <person name="Drula E."/>
            <person name="Henrissat B."/>
            <person name="Morin E."/>
            <person name="Kohler A."/>
            <person name="Barry K."/>
            <person name="LaButti K."/>
            <person name="Morin E."/>
            <person name="Salamov A."/>
            <person name="Lipzen A."/>
            <person name="Mereny Z."/>
            <person name="Hegedus B."/>
            <person name="Baldrian P."/>
            <person name="Stursova M."/>
            <person name="Weitz H."/>
            <person name="Taylor A."/>
            <person name="Grigoriev I.V."/>
            <person name="Nagy L.G."/>
            <person name="Martin F."/>
            <person name="Kauserud H."/>
        </authorList>
    </citation>
    <scope>NUCLEOTIDE SEQUENCE</scope>
    <source>
        <strain evidence="1">CBHHK182m</strain>
    </source>
</reference>
<gene>
    <name evidence="1" type="ORF">B0H16DRAFT_1577600</name>
</gene>
<protein>
    <submittedName>
        <fullName evidence="1">Uncharacterized protein</fullName>
    </submittedName>
</protein>
<dbReference type="GO" id="GO:0007166">
    <property type="term" value="P:cell surface receptor signaling pathway"/>
    <property type="evidence" value="ECO:0007669"/>
    <property type="project" value="InterPro"/>
</dbReference>
<dbReference type="Gene3D" id="1.20.930.20">
    <property type="entry name" value="Adaptor protein Cbl, N-terminal domain"/>
    <property type="match status" value="1"/>
</dbReference>